<dbReference type="CDD" id="cd03218">
    <property type="entry name" value="ABC_YhbG"/>
    <property type="match status" value="1"/>
</dbReference>
<proteinExistence type="predicted"/>
<dbReference type="PROSITE" id="PS50893">
    <property type="entry name" value="ABC_TRANSPORTER_2"/>
    <property type="match status" value="1"/>
</dbReference>
<dbReference type="Pfam" id="PF00005">
    <property type="entry name" value="ABC_tran"/>
    <property type="match status" value="1"/>
</dbReference>
<dbReference type="SUPFAM" id="SSF52540">
    <property type="entry name" value="P-loop containing nucleoside triphosphate hydrolases"/>
    <property type="match status" value="1"/>
</dbReference>
<accession>A0A0K2G9P8</accession>
<protein>
    <submittedName>
        <fullName evidence="5">Putative lipopolysaccharide transport protein B: ATP-binding component of ABC superfamily</fullName>
    </submittedName>
</protein>
<evidence type="ECO:0000256" key="3">
    <source>
        <dbReference type="ARBA" id="ARBA00022840"/>
    </source>
</evidence>
<dbReference type="Gene3D" id="3.40.50.300">
    <property type="entry name" value="P-loop containing nucleotide triphosphate hydrolases"/>
    <property type="match status" value="1"/>
</dbReference>
<dbReference type="KEGG" id="nmv:NITMOv2_1237"/>
<keyword evidence="1" id="KW-0813">Transport</keyword>
<dbReference type="SMART" id="SM00382">
    <property type="entry name" value="AAA"/>
    <property type="match status" value="1"/>
</dbReference>
<dbReference type="PATRIC" id="fig|42253.5.peg.1218"/>
<gene>
    <name evidence="5" type="primary">lptB</name>
    <name evidence="5" type="ORF">NITMOv2_1237</name>
</gene>
<dbReference type="NCBIfam" id="TIGR04406">
    <property type="entry name" value="LPS_export_lptB"/>
    <property type="match status" value="1"/>
</dbReference>
<evidence type="ECO:0000256" key="2">
    <source>
        <dbReference type="ARBA" id="ARBA00022741"/>
    </source>
</evidence>
<evidence type="ECO:0000313" key="5">
    <source>
        <dbReference type="EMBL" id="ALA57665.1"/>
    </source>
</evidence>
<dbReference type="InterPro" id="IPR003593">
    <property type="entry name" value="AAA+_ATPase"/>
</dbReference>
<reference evidence="5 6" key="1">
    <citation type="journal article" date="2015" name="Proc. Natl. Acad. Sci. U.S.A.">
        <title>Expanded metabolic versatility of ubiquitous nitrite-oxidizing bacteria from the genus Nitrospira.</title>
        <authorList>
            <person name="Koch H."/>
            <person name="Lucker S."/>
            <person name="Albertsen M."/>
            <person name="Kitzinger K."/>
            <person name="Herbold C."/>
            <person name="Spieck E."/>
            <person name="Nielsen P.H."/>
            <person name="Wagner M."/>
            <person name="Daims H."/>
        </authorList>
    </citation>
    <scope>NUCLEOTIDE SEQUENCE [LARGE SCALE GENOMIC DNA]</scope>
    <source>
        <strain evidence="5 6">NSP M-1</strain>
    </source>
</reference>
<name>A0A0K2G9P8_NITMO</name>
<dbReference type="FunFam" id="3.40.50.300:FF:000151">
    <property type="entry name" value="Lipopolysaccharide ABC transporter ATP-binding protein"/>
    <property type="match status" value="1"/>
</dbReference>
<dbReference type="AlphaFoldDB" id="A0A0K2G9P8"/>
<dbReference type="STRING" id="42253.NITMOv2_1237"/>
<evidence type="ECO:0000256" key="1">
    <source>
        <dbReference type="ARBA" id="ARBA00022448"/>
    </source>
</evidence>
<dbReference type="GO" id="GO:0043190">
    <property type="term" value="C:ATP-binding cassette (ABC) transporter complex"/>
    <property type="evidence" value="ECO:0007669"/>
    <property type="project" value="InterPro"/>
</dbReference>
<organism evidence="5 6">
    <name type="scientific">Nitrospira moscoviensis</name>
    <dbReference type="NCBI Taxonomy" id="42253"/>
    <lineage>
        <taxon>Bacteria</taxon>
        <taxon>Pseudomonadati</taxon>
        <taxon>Nitrospirota</taxon>
        <taxon>Nitrospiria</taxon>
        <taxon>Nitrospirales</taxon>
        <taxon>Nitrospiraceae</taxon>
        <taxon>Nitrospira</taxon>
    </lineage>
</organism>
<feature type="domain" description="ABC transporter" evidence="4">
    <location>
        <begin position="24"/>
        <end position="256"/>
    </location>
</feature>
<dbReference type="InterPro" id="IPR027417">
    <property type="entry name" value="P-loop_NTPase"/>
</dbReference>
<dbReference type="PANTHER" id="PTHR45772">
    <property type="entry name" value="CONSERVED COMPONENT OF ABC TRANSPORTER FOR NATURAL AMINO ACIDS-RELATED"/>
    <property type="match status" value="1"/>
</dbReference>
<sequence>MTPGIQTEVMPGLAAGSVARTECLRASGLVKSFRGRKVVKGVAIEVRAGEVVGLLGPNGAGKTTIFDMMVGLCQPDEGEITLNGESVTELPMYKRARKGIGYLPQESSVFRRLSVEHNVLAILEMLGYARDERARRTDELLKELDLLHIRTSMAYALSGGERRRLEITRALATDPSFMLLDEPFAGIDPIAVADIQQIITRLKEKGIGILITDHNVQETLSITDRAYIINEGLILEAGSPETIVKSETARAVYLGERFKL</sequence>
<evidence type="ECO:0000259" key="4">
    <source>
        <dbReference type="PROSITE" id="PS50893"/>
    </source>
</evidence>
<dbReference type="Proteomes" id="UP000069205">
    <property type="component" value="Chromosome"/>
</dbReference>
<dbReference type="GO" id="GO:0005524">
    <property type="term" value="F:ATP binding"/>
    <property type="evidence" value="ECO:0007669"/>
    <property type="project" value="UniProtKB-KW"/>
</dbReference>
<dbReference type="PANTHER" id="PTHR45772:SF10">
    <property type="entry name" value="LIPOPOLYSACCHARIDE EXPORT SYSTEM ATP-BINDING PROTEIN LPTB"/>
    <property type="match status" value="1"/>
</dbReference>
<keyword evidence="6" id="KW-1185">Reference proteome</keyword>
<dbReference type="InterPro" id="IPR003439">
    <property type="entry name" value="ABC_transporter-like_ATP-bd"/>
</dbReference>
<dbReference type="InterPro" id="IPR051120">
    <property type="entry name" value="ABC_AA/LPS_Transport"/>
</dbReference>
<keyword evidence="2" id="KW-0547">Nucleotide-binding</keyword>
<dbReference type="EMBL" id="CP011801">
    <property type="protein sequence ID" value="ALA57665.1"/>
    <property type="molecule type" value="Genomic_DNA"/>
</dbReference>
<keyword evidence="3 5" id="KW-0067">ATP-binding</keyword>
<dbReference type="InterPro" id="IPR030921">
    <property type="entry name" value="LPS_export_LptB"/>
</dbReference>
<dbReference type="GO" id="GO:0055085">
    <property type="term" value="P:transmembrane transport"/>
    <property type="evidence" value="ECO:0007669"/>
    <property type="project" value="InterPro"/>
</dbReference>
<dbReference type="GO" id="GO:0016887">
    <property type="term" value="F:ATP hydrolysis activity"/>
    <property type="evidence" value="ECO:0007669"/>
    <property type="project" value="InterPro"/>
</dbReference>
<evidence type="ECO:0000313" key="6">
    <source>
        <dbReference type="Proteomes" id="UP000069205"/>
    </source>
</evidence>